<evidence type="ECO:0000313" key="13">
    <source>
        <dbReference type="EMBL" id="CAG2153193.1"/>
    </source>
</evidence>
<evidence type="ECO:0000256" key="1">
    <source>
        <dbReference type="ARBA" id="ARBA00004571"/>
    </source>
</evidence>
<evidence type="ECO:0000256" key="9">
    <source>
        <dbReference type="ARBA" id="ARBA00023136"/>
    </source>
</evidence>
<name>A0ABM8TL94_9BURK</name>
<keyword evidence="6 11" id="KW-0732">Signal</keyword>
<dbReference type="SUPFAM" id="SSF56935">
    <property type="entry name" value="Porins"/>
    <property type="match status" value="1"/>
</dbReference>
<comment type="subunit">
    <text evidence="2">Homotrimer.</text>
</comment>
<dbReference type="Gene3D" id="2.40.160.10">
    <property type="entry name" value="Porin"/>
    <property type="match status" value="1"/>
</dbReference>
<proteinExistence type="predicted"/>
<keyword evidence="14" id="KW-1185">Reference proteome</keyword>
<keyword evidence="7" id="KW-0406">Ion transport</keyword>
<evidence type="ECO:0000256" key="11">
    <source>
        <dbReference type="SAM" id="SignalP"/>
    </source>
</evidence>
<evidence type="ECO:0000256" key="6">
    <source>
        <dbReference type="ARBA" id="ARBA00022729"/>
    </source>
</evidence>
<evidence type="ECO:0000256" key="10">
    <source>
        <dbReference type="ARBA" id="ARBA00023237"/>
    </source>
</evidence>
<dbReference type="InterPro" id="IPR033900">
    <property type="entry name" value="Gram_neg_porin_domain"/>
</dbReference>
<dbReference type="PANTHER" id="PTHR34501">
    <property type="entry name" value="PROTEIN YDDL-RELATED"/>
    <property type="match status" value="1"/>
</dbReference>
<dbReference type="CDD" id="cd00342">
    <property type="entry name" value="gram_neg_porins"/>
    <property type="match status" value="1"/>
</dbReference>
<keyword evidence="5" id="KW-0812">Transmembrane</keyword>
<keyword evidence="4" id="KW-1134">Transmembrane beta strand</keyword>
<gene>
    <name evidence="13" type="ORF">LMG26411_04350</name>
</gene>
<dbReference type="PANTHER" id="PTHR34501:SF9">
    <property type="entry name" value="MAJOR OUTER MEMBRANE PROTEIN P.IA"/>
    <property type="match status" value="1"/>
</dbReference>
<feature type="signal peptide" evidence="11">
    <location>
        <begin position="1"/>
        <end position="21"/>
    </location>
</feature>
<dbReference type="InterPro" id="IPR023614">
    <property type="entry name" value="Porin_dom_sf"/>
</dbReference>
<evidence type="ECO:0000256" key="8">
    <source>
        <dbReference type="ARBA" id="ARBA00023114"/>
    </source>
</evidence>
<dbReference type="Proteomes" id="UP000672657">
    <property type="component" value="Unassembled WGS sequence"/>
</dbReference>
<evidence type="ECO:0000256" key="5">
    <source>
        <dbReference type="ARBA" id="ARBA00022692"/>
    </source>
</evidence>
<evidence type="ECO:0000259" key="12">
    <source>
        <dbReference type="Pfam" id="PF13609"/>
    </source>
</evidence>
<evidence type="ECO:0000256" key="3">
    <source>
        <dbReference type="ARBA" id="ARBA00022448"/>
    </source>
</evidence>
<comment type="subcellular location">
    <subcellularLocation>
        <location evidence="1">Cell outer membrane</location>
        <topology evidence="1">Multi-pass membrane protein</topology>
    </subcellularLocation>
</comment>
<feature type="domain" description="Porin" evidence="12">
    <location>
        <begin position="11"/>
        <end position="342"/>
    </location>
</feature>
<keyword evidence="3" id="KW-0813">Transport</keyword>
<accession>A0ABM8TL94</accession>
<sequence length="374" mass="39566">MKYMKTGMALATALSACTAYAQSSVTLYGVIDTTIRYTTNQPTANGPRSQVALTEGAFNGARWGLRGAEDLGAGNKAIFALESGFTSDAGKIGQQGQLFGRQAWIGLSTANLGTVKAGRQYGAAYTFLAQVDPINTGNYPEENWEVFLTGIRFDNTVDYSNKWGGLAVNAQYSFGEQSGNAARGRTMQFATTYEAGNLLFGGAGQQSRDANGNDLLLWTAGGKYSFGQFTAHAYYVDSHRDAGFIVGASGTSTPLANTNIGSNANTVLGPGTQTSRRHDRMGVIGLTYQPTPAWRFVATYMRDNVAGAAQGASGILQTAYLVAMYSLSKRTDVYLEADRGKLSGASVTDPNSPLGPFGGASTRTGVGMGMRTRF</sequence>
<evidence type="ECO:0000256" key="4">
    <source>
        <dbReference type="ARBA" id="ARBA00022452"/>
    </source>
</evidence>
<dbReference type="Pfam" id="PF13609">
    <property type="entry name" value="Porin_4"/>
    <property type="match status" value="1"/>
</dbReference>
<dbReference type="InterPro" id="IPR050298">
    <property type="entry name" value="Gram-neg_bact_OMP"/>
</dbReference>
<evidence type="ECO:0000256" key="2">
    <source>
        <dbReference type="ARBA" id="ARBA00011233"/>
    </source>
</evidence>
<keyword evidence="10" id="KW-0998">Cell outer membrane</keyword>
<dbReference type="PROSITE" id="PS51257">
    <property type="entry name" value="PROKAR_LIPOPROTEIN"/>
    <property type="match status" value="1"/>
</dbReference>
<evidence type="ECO:0000256" key="7">
    <source>
        <dbReference type="ARBA" id="ARBA00023065"/>
    </source>
</evidence>
<dbReference type="EMBL" id="CAJPVI010000028">
    <property type="protein sequence ID" value="CAG2153193.1"/>
    <property type="molecule type" value="Genomic_DNA"/>
</dbReference>
<keyword evidence="8" id="KW-0626">Porin</keyword>
<reference evidence="13 14" key="1">
    <citation type="submission" date="2021-03" db="EMBL/GenBank/DDBJ databases">
        <authorList>
            <person name="Peeters C."/>
        </authorList>
    </citation>
    <scope>NUCLEOTIDE SEQUENCE [LARGE SCALE GENOMIC DNA]</scope>
    <source>
        <strain evidence="13 14">LMG 26411</strain>
    </source>
</reference>
<comment type="caution">
    <text evidence="13">The sequence shown here is derived from an EMBL/GenBank/DDBJ whole genome shotgun (WGS) entry which is preliminary data.</text>
</comment>
<feature type="chain" id="PRO_5047476046" description="Porin domain-containing protein" evidence="11">
    <location>
        <begin position="22"/>
        <end position="374"/>
    </location>
</feature>
<organism evidence="13 14">
    <name type="scientific">Cupriavidus numazuensis</name>
    <dbReference type="NCBI Taxonomy" id="221992"/>
    <lineage>
        <taxon>Bacteria</taxon>
        <taxon>Pseudomonadati</taxon>
        <taxon>Pseudomonadota</taxon>
        <taxon>Betaproteobacteria</taxon>
        <taxon>Burkholderiales</taxon>
        <taxon>Burkholderiaceae</taxon>
        <taxon>Cupriavidus</taxon>
    </lineage>
</organism>
<evidence type="ECO:0000313" key="14">
    <source>
        <dbReference type="Proteomes" id="UP000672657"/>
    </source>
</evidence>
<keyword evidence="9" id="KW-0472">Membrane</keyword>
<protein>
    <recommendedName>
        <fullName evidence="12">Porin domain-containing protein</fullName>
    </recommendedName>
</protein>